<name>A0ACB9HYE9_9ASTR</name>
<keyword evidence="2" id="KW-1185">Reference proteome</keyword>
<accession>A0ACB9HYE9</accession>
<comment type="caution">
    <text evidence="1">The sequence shown here is derived from an EMBL/GenBank/DDBJ whole genome shotgun (WGS) entry which is preliminary data.</text>
</comment>
<dbReference type="EMBL" id="CM042027">
    <property type="protein sequence ID" value="KAI3800341.1"/>
    <property type="molecule type" value="Genomic_DNA"/>
</dbReference>
<evidence type="ECO:0000313" key="2">
    <source>
        <dbReference type="Proteomes" id="UP001056120"/>
    </source>
</evidence>
<proteinExistence type="predicted"/>
<organism evidence="1 2">
    <name type="scientific">Smallanthus sonchifolius</name>
    <dbReference type="NCBI Taxonomy" id="185202"/>
    <lineage>
        <taxon>Eukaryota</taxon>
        <taxon>Viridiplantae</taxon>
        <taxon>Streptophyta</taxon>
        <taxon>Embryophyta</taxon>
        <taxon>Tracheophyta</taxon>
        <taxon>Spermatophyta</taxon>
        <taxon>Magnoliopsida</taxon>
        <taxon>eudicotyledons</taxon>
        <taxon>Gunneridae</taxon>
        <taxon>Pentapetalae</taxon>
        <taxon>asterids</taxon>
        <taxon>campanulids</taxon>
        <taxon>Asterales</taxon>
        <taxon>Asteraceae</taxon>
        <taxon>Asteroideae</taxon>
        <taxon>Heliantheae alliance</taxon>
        <taxon>Millerieae</taxon>
        <taxon>Smallanthus</taxon>
    </lineage>
</organism>
<dbReference type="Proteomes" id="UP001056120">
    <property type="component" value="Linkage Group LG10"/>
</dbReference>
<gene>
    <name evidence="1" type="ORF">L1987_28431</name>
</gene>
<sequence>MLTRVILAYGLSSCPKQFLKYTIKVMKYLLIRATLSPDHNVANRNHSKQRPDGFRFPENHCYPADRVLEFSLYIDASFLFFSLCWNQRENMCYLGTVCMHGSKCKGCLVPVNSA</sequence>
<evidence type="ECO:0000313" key="1">
    <source>
        <dbReference type="EMBL" id="KAI3800341.1"/>
    </source>
</evidence>
<reference evidence="2" key="1">
    <citation type="journal article" date="2022" name="Mol. Ecol. Resour.">
        <title>The genomes of chicory, endive, great burdock and yacon provide insights into Asteraceae palaeo-polyploidization history and plant inulin production.</title>
        <authorList>
            <person name="Fan W."/>
            <person name="Wang S."/>
            <person name="Wang H."/>
            <person name="Wang A."/>
            <person name="Jiang F."/>
            <person name="Liu H."/>
            <person name="Zhao H."/>
            <person name="Xu D."/>
            <person name="Zhang Y."/>
        </authorList>
    </citation>
    <scope>NUCLEOTIDE SEQUENCE [LARGE SCALE GENOMIC DNA]</scope>
    <source>
        <strain evidence="2">cv. Yunnan</strain>
    </source>
</reference>
<reference evidence="1 2" key="2">
    <citation type="journal article" date="2022" name="Mol. Ecol. Resour.">
        <title>The genomes of chicory, endive, great burdock and yacon provide insights into Asteraceae paleo-polyploidization history and plant inulin production.</title>
        <authorList>
            <person name="Fan W."/>
            <person name="Wang S."/>
            <person name="Wang H."/>
            <person name="Wang A."/>
            <person name="Jiang F."/>
            <person name="Liu H."/>
            <person name="Zhao H."/>
            <person name="Xu D."/>
            <person name="Zhang Y."/>
        </authorList>
    </citation>
    <scope>NUCLEOTIDE SEQUENCE [LARGE SCALE GENOMIC DNA]</scope>
    <source>
        <strain evidence="2">cv. Yunnan</strain>
        <tissue evidence="1">Leaves</tissue>
    </source>
</reference>
<protein>
    <submittedName>
        <fullName evidence="1">Uncharacterized protein</fullName>
    </submittedName>
</protein>